<evidence type="ECO:0000256" key="9">
    <source>
        <dbReference type="HAMAP-Rule" id="MF_00024"/>
    </source>
</evidence>
<dbReference type="AlphaFoldDB" id="A0A318JRJ3"/>
<dbReference type="OrthoDB" id="9811967at2"/>
<evidence type="ECO:0000256" key="1">
    <source>
        <dbReference type="ARBA" id="ARBA00004651"/>
    </source>
</evidence>
<name>A0A318JRJ3_9NEIS</name>
<reference evidence="10 11" key="1">
    <citation type="submission" date="2018-05" db="EMBL/GenBank/DDBJ databases">
        <title>Genomic Encyclopedia of Type Strains, Phase IV (KMG-IV): sequencing the most valuable type-strain genomes for metagenomic binning, comparative biology and taxonomic classification.</title>
        <authorList>
            <person name="Goeker M."/>
        </authorList>
    </citation>
    <scope>NUCLEOTIDE SEQUENCE [LARGE SCALE GENOMIC DNA]</scope>
    <source>
        <strain evidence="10 11">DSM 25134</strain>
    </source>
</reference>
<comment type="similarity">
    <text evidence="3 9">Belongs to the CobD/CbiB family.</text>
</comment>
<keyword evidence="5 9" id="KW-0169">Cobalamin biosynthesis</keyword>
<gene>
    <name evidence="9" type="primary">cobD</name>
    <name evidence="10" type="ORF">DFR38_101339</name>
</gene>
<evidence type="ECO:0000256" key="8">
    <source>
        <dbReference type="ARBA" id="ARBA00023136"/>
    </source>
</evidence>
<evidence type="ECO:0000256" key="4">
    <source>
        <dbReference type="ARBA" id="ARBA00022475"/>
    </source>
</evidence>
<keyword evidence="6 9" id="KW-0812">Transmembrane</keyword>
<dbReference type="GO" id="GO:0048472">
    <property type="term" value="F:threonine-phosphate decarboxylase activity"/>
    <property type="evidence" value="ECO:0007669"/>
    <property type="project" value="InterPro"/>
</dbReference>
<evidence type="ECO:0000313" key="11">
    <source>
        <dbReference type="Proteomes" id="UP000248395"/>
    </source>
</evidence>
<comment type="function">
    <text evidence="9">Converts cobyric acid to cobinamide by the addition of aminopropanol on the F carboxylic group.</text>
</comment>
<evidence type="ECO:0000313" key="10">
    <source>
        <dbReference type="EMBL" id="PXX51277.1"/>
    </source>
</evidence>
<evidence type="ECO:0000256" key="5">
    <source>
        <dbReference type="ARBA" id="ARBA00022573"/>
    </source>
</evidence>
<comment type="caution">
    <text evidence="9">Lacks conserved residue(s) required for the propagation of feature annotation.</text>
</comment>
<feature type="transmembrane region" description="Helical" evidence="9">
    <location>
        <begin position="293"/>
        <end position="310"/>
    </location>
</feature>
<dbReference type="Proteomes" id="UP000248395">
    <property type="component" value="Unassembled WGS sequence"/>
</dbReference>
<dbReference type="PANTHER" id="PTHR34308">
    <property type="entry name" value="COBALAMIN BIOSYNTHESIS PROTEIN CBIB"/>
    <property type="match status" value="1"/>
</dbReference>
<evidence type="ECO:0000256" key="6">
    <source>
        <dbReference type="ARBA" id="ARBA00022692"/>
    </source>
</evidence>
<keyword evidence="7 9" id="KW-1133">Transmembrane helix</keyword>
<feature type="transmembrane region" description="Helical" evidence="9">
    <location>
        <begin position="57"/>
        <end position="76"/>
    </location>
</feature>
<comment type="subcellular location">
    <subcellularLocation>
        <location evidence="1 9">Cell membrane</location>
        <topology evidence="1 9">Multi-pass membrane protein</topology>
    </subcellularLocation>
</comment>
<dbReference type="NCBIfam" id="TIGR00380">
    <property type="entry name" value="cobal_cbiB"/>
    <property type="match status" value="1"/>
</dbReference>
<dbReference type="GO" id="GO:0015420">
    <property type="term" value="F:ABC-type vitamin B12 transporter activity"/>
    <property type="evidence" value="ECO:0007669"/>
    <property type="project" value="UniProtKB-UniRule"/>
</dbReference>
<organism evidence="10 11">
    <name type="scientific">Aquitalea magnusonii</name>
    <dbReference type="NCBI Taxonomy" id="332411"/>
    <lineage>
        <taxon>Bacteria</taxon>
        <taxon>Pseudomonadati</taxon>
        <taxon>Pseudomonadota</taxon>
        <taxon>Betaproteobacteria</taxon>
        <taxon>Neisseriales</taxon>
        <taxon>Chromobacteriaceae</taxon>
        <taxon>Aquitalea</taxon>
    </lineage>
</organism>
<protein>
    <recommendedName>
        <fullName evidence="9">Cobalamin biosynthesis protein CobD</fullName>
    </recommendedName>
</protein>
<proteinExistence type="inferred from homology"/>
<dbReference type="InterPro" id="IPR004485">
    <property type="entry name" value="Cobalamin_biosynth_CobD/CbiB"/>
</dbReference>
<comment type="caution">
    <text evidence="10">The sequence shown here is derived from an EMBL/GenBank/DDBJ whole genome shotgun (WGS) entry which is preliminary data.</text>
</comment>
<dbReference type="PANTHER" id="PTHR34308:SF1">
    <property type="entry name" value="COBALAMIN BIOSYNTHESIS PROTEIN CBIB"/>
    <property type="match status" value="1"/>
</dbReference>
<dbReference type="Pfam" id="PF03186">
    <property type="entry name" value="CobD_Cbib"/>
    <property type="match status" value="1"/>
</dbReference>
<dbReference type="EMBL" id="QJKC01000001">
    <property type="protein sequence ID" value="PXX51277.1"/>
    <property type="molecule type" value="Genomic_DNA"/>
</dbReference>
<comment type="pathway">
    <text evidence="2 9">Cofactor biosynthesis; adenosylcobalamin biosynthesis.</text>
</comment>
<dbReference type="GO" id="GO:0005886">
    <property type="term" value="C:plasma membrane"/>
    <property type="evidence" value="ECO:0007669"/>
    <property type="project" value="UniProtKB-SubCell"/>
</dbReference>
<keyword evidence="4 9" id="KW-1003">Cell membrane</keyword>
<feature type="transmembrane region" description="Helical" evidence="9">
    <location>
        <begin position="153"/>
        <end position="175"/>
    </location>
</feature>
<dbReference type="UniPathway" id="UPA00148"/>
<keyword evidence="11" id="KW-1185">Reference proteome</keyword>
<dbReference type="RefSeq" id="WP_059286161.1">
    <property type="nucleotide sequence ID" value="NZ_LNQU01000061.1"/>
</dbReference>
<accession>A0A318JRJ3</accession>
<evidence type="ECO:0000256" key="2">
    <source>
        <dbReference type="ARBA" id="ARBA00004953"/>
    </source>
</evidence>
<sequence length="313" mass="34417">MISAVFLLLAVVLDRLLGEPRRWHPLVGYGYLVRKVEHALYPVTPQDEPVWRMRLRGVLGISLLLLPLTGLACWLARLPWLGQLASVLLLYLAIGAQSLREHAQAVLDALRAGDLPLARYKVSMIVSRNTSELDETAVARATIESVLENGSDAIFAAVFWFLLLGAPGVVLYRAANTLDAMWGYRNERFLHFGWAAARFDDVLNLIPARLSALTYILLGHTRQGWQCWRAQAPSWYSPNAGPVMAAGAGALGVLLGGAASYHGKLKQRPTLGLQRPPVAEDIARAIALVQRSLWLWVVLALLAGLLNWSLTHA</sequence>
<dbReference type="HAMAP" id="MF_00024">
    <property type="entry name" value="CobD_CbiB"/>
    <property type="match status" value="1"/>
</dbReference>
<evidence type="ECO:0000256" key="3">
    <source>
        <dbReference type="ARBA" id="ARBA00006263"/>
    </source>
</evidence>
<dbReference type="GO" id="GO:0009236">
    <property type="term" value="P:cobalamin biosynthetic process"/>
    <property type="evidence" value="ECO:0007669"/>
    <property type="project" value="UniProtKB-UniRule"/>
</dbReference>
<keyword evidence="8 9" id="KW-0472">Membrane</keyword>
<evidence type="ECO:0000256" key="7">
    <source>
        <dbReference type="ARBA" id="ARBA00022989"/>
    </source>
</evidence>